<name>A0ABS3H4J5_9ENTE</name>
<comment type="caution">
    <text evidence="2">The sequence shown here is derived from an EMBL/GenBank/DDBJ whole genome shotgun (WGS) entry which is preliminary data.</text>
</comment>
<evidence type="ECO:0000256" key="1">
    <source>
        <dbReference type="SAM" id="MobiDB-lite"/>
    </source>
</evidence>
<dbReference type="PROSITE" id="PS51257">
    <property type="entry name" value="PROKAR_LIPOPROTEIN"/>
    <property type="match status" value="1"/>
</dbReference>
<evidence type="ECO:0008006" key="4">
    <source>
        <dbReference type="Google" id="ProtNLM"/>
    </source>
</evidence>
<feature type="region of interest" description="Disordered" evidence="1">
    <location>
        <begin position="39"/>
        <end position="61"/>
    </location>
</feature>
<dbReference type="EMBL" id="JAFLVT010000004">
    <property type="protein sequence ID" value="MBO0448371.1"/>
    <property type="molecule type" value="Genomic_DNA"/>
</dbReference>
<keyword evidence="3" id="KW-1185">Reference proteome</keyword>
<gene>
    <name evidence="2" type="ORF">JZO76_02370</name>
</gene>
<evidence type="ECO:0000313" key="3">
    <source>
        <dbReference type="Proteomes" id="UP000664256"/>
    </source>
</evidence>
<organism evidence="2 3">
    <name type="scientific">Candidatus Enterococcus myersii</name>
    <dbReference type="NCBI Taxonomy" id="2815322"/>
    <lineage>
        <taxon>Bacteria</taxon>
        <taxon>Bacillati</taxon>
        <taxon>Bacillota</taxon>
        <taxon>Bacilli</taxon>
        <taxon>Lactobacillales</taxon>
        <taxon>Enterococcaceae</taxon>
        <taxon>Enterococcus</taxon>
    </lineage>
</organism>
<reference evidence="2 3" key="1">
    <citation type="submission" date="2021-03" db="EMBL/GenBank/DDBJ databases">
        <title>Enterococcal diversity collection.</title>
        <authorList>
            <person name="Gilmore M.S."/>
            <person name="Schwartzman J."/>
            <person name="Van Tyne D."/>
            <person name="Martin M."/>
            <person name="Earl A.M."/>
            <person name="Manson A.L."/>
            <person name="Straub T."/>
            <person name="Salamzade R."/>
            <person name="Saavedra J."/>
            <person name="Lebreton F."/>
            <person name="Prichula J."/>
            <person name="Schaufler K."/>
            <person name="Gaca A."/>
            <person name="Sgardioli B."/>
            <person name="Wagenaar J."/>
            <person name="Strong T."/>
        </authorList>
    </citation>
    <scope>NUCLEOTIDE SEQUENCE [LARGE SCALE GENOMIC DNA]</scope>
    <source>
        <strain evidence="2 3">MJM12</strain>
    </source>
</reference>
<dbReference type="Proteomes" id="UP000664256">
    <property type="component" value="Unassembled WGS sequence"/>
</dbReference>
<accession>A0ABS3H4J5</accession>
<sequence length="274" mass="30385">MNRYIKFFGFLFLALGLGGCQKVDEAKNTITSIAQQQASIEQADKNKTETTTATSQTREDPLAFSQDDLVHKVFSGKAQKKDNQTVAFQMNFNLMQIKDALNPTAPTQNNVLLADAQGNSIIGNGKFEQINPQTVKLSGRNWTTYEQAAITITQIKKGQWQVTLNESGLPYTTATVSYDKEKTAQALKDASNYGQRMTPYGFASTQLFTEPVKTIEAASKAVEKVYSLKEDELTGEEKTVDNQETFVFTVGKQINGKMVQEVVVIPATGEYYTR</sequence>
<protein>
    <recommendedName>
        <fullName evidence="4">Lipoprotein</fullName>
    </recommendedName>
</protein>
<evidence type="ECO:0000313" key="2">
    <source>
        <dbReference type="EMBL" id="MBO0448371.1"/>
    </source>
</evidence>
<proteinExistence type="predicted"/>